<sequence length="115" mass="12883">MVHVGDGALSPGINQAMLRSLLLYIVSHGHCADSMSTWTKNLLSSRAYNFLISRIRMTEAPISLNGFRGRHNVVGYYKAFAMVKVLLYQLRFWKAFVSLPSGVSHAVSRRISARL</sequence>
<gene>
    <name evidence="1" type="ORF">N7G274_003550</name>
</gene>
<name>A0ABR4AH36_9LECA</name>
<dbReference type="Proteomes" id="UP001590950">
    <property type="component" value="Unassembled WGS sequence"/>
</dbReference>
<accession>A0ABR4AH36</accession>
<evidence type="ECO:0000313" key="1">
    <source>
        <dbReference type="EMBL" id="KAL2044029.1"/>
    </source>
</evidence>
<comment type="caution">
    <text evidence="1">The sequence shown here is derived from an EMBL/GenBank/DDBJ whole genome shotgun (WGS) entry which is preliminary data.</text>
</comment>
<protein>
    <submittedName>
        <fullName evidence="1">Uncharacterized protein</fullName>
    </submittedName>
</protein>
<proteinExistence type="predicted"/>
<dbReference type="EMBL" id="JBEFKJ010000010">
    <property type="protein sequence ID" value="KAL2044029.1"/>
    <property type="molecule type" value="Genomic_DNA"/>
</dbReference>
<keyword evidence="2" id="KW-1185">Reference proteome</keyword>
<reference evidence="1 2" key="1">
    <citation type="submission" date="2024-09" db="EMBL/GenBank/DDBJ databases">
        <title>Rethinking Asexuality: The Enigmatic Case of Functional Sexual Genes in Lepraria (Stereocaulaceae).</title>
        <authorList>
            <person name="Doellman M."/>
            <person name="Sun Y."/>
            <person name="Barcenas-Pena A."/>
            <person name="Lumbsch H.T."/>
            <person name="Grewe F."/>
        </authorList>
    </citation>
    <scope>NUCLEOTIDE SEQUENCE [LARGE SCALE GENOMIC DNA]</scope>
    <source>
        <strain evidence="1 2">Mercado 3170</strain>
    </source>
</reference>
<organism evidence="1 2">
    <name type="scientific">Stereocaulon virgatum</name>
    <dbReference type="NCBI Taxonomy" id="373712"/>
    <lineage>
        <taxon>Eukaryota</taxon>
        <taxon>Fungi</taxon>
        <taxon>Dikarya</taxon>
        <taxon>Ascomycota</taxon>
        <taxon>Pezizomycotina</taxon>
        <taxon>Lecanoromycetes</taxon>
        <taxon>OSLEUM clade</taxon>
        <taxon>Lecanoromycetidae</taxon>
        <taxon>Lecanorales</taxon>
        <taxon>Lecanorineae</taxon>
        <taxon>Stereocaulaceae</taxon>
        <taxon>Stereocaulon</taxon>
    </lineage>
</organism>
<evidence type="ECO:0000313" key="2">
    <source>
        <dbReference type="Proteomes" id="UP001590950"/>
    </source>
</evidence>